<evidence type="ECO:0000256" key="7">
    <source>
        <dbReference type="HAMAP-Rule" id="MF_00027"/>
    </source>
</evidence>
<dbReference type="HAMAP" id="MF_00027">
    <property type="entry name" value="CobB_CbiA"/>
    <property type="match status" value="1"/>
</dbReference>
<feature type="domain" description="CobB/CobQ-like glutamine amidotransferase" evidence="11">
    <location>
        <begin position="256"/>
        <end position="441"/>
    </location>
</feature>
<dbReference type="Pfam" id="PF07685">
    <property type="entry name" value="GATase_3"/>
    <property type="match status" value="1"/>
</dbReference>
<dbReference type="UniPathway" id="UPA00148">
    <property type="reaction ID" value="UER00220"/>
</dbReference>
<comment type="similarity">
    <text evidence="7">Belongs to the CobB/CbiA family.</text>
</comment>
<keyword evidence="2 7" id="KW-0436">Ligase</keyword>
<dbReference type="NCBIfam" id="NF005915">
    <property type="entry name" value="PRK07908.1"/>
    <property type="match status" value="1"/>
</dbReference>
<evidence type="ECO:0000313" key="12">
    <source>
        <dbReference type="EMBL" id="NYJ73302.1"/>
    </source>
</evidence>
<evidence type="ECO:0000259" key="9">
    <source>
        <dbReference type="Pfam" id="PF00155"/>
    </source>
</evidence>
<dbReference type="PROSITE" id="PS00105">
    <property type="entry name" value="AA_TRANSFER_CLASS_1"/>
    <property type="match status" value="1"/>
</dbReference>
<proteinExistence type="inferred from homology"/>
<dbReference type="InterPro" id="IPR004838">
    <property type="entry name" value="NHTrfase_class1_PyrdxlP-BS"/>
</dbReference>
<evidence type="ECO:0000256" key="6">
    <source>
        <dbReference type="ARBA" id="ARBA00022962"/>
    </source>
</evidence>
<protein>
    <recommendedName>
        <fullName evidence="7">Hydrogenobyrinate a,c-diamide synthase</fullName>
        <ecNumber evidence="7">6.3.5.9</ecNumber>
    </recommendedName>
    <alternativeName>
        <fullName evidence="7">Hydrogenobyrinic acid a,c-diamide synthase</fullName>
    </alternativeName>
</protein>
<dbReference type="InterPro" id="IPR015421">
    <property type="entry name" value="PyrdxlP-dep_Trfase_major"/>
</dbReference>
<dbReference type="AlphaFoldDB" id="A0A853D812"/>
<evidence type="ECO:0000313" key="13">
    <source>
        <dbReference type="Proteomes" id="UP000571817"/>
    </source>
</evidence>
<dbReference type="InterPro" id="IPR002586">
    <property type="entry name" value="CobQ/CobB/MinD/ParA_Nub-bd_dom"/>
</dbReference>
<keyword evidence="13" id="KW-1185">Reference proteome</keyword>
<evidence type="ECO:0000256" key="3">
    <source>
        <dbReference type="ARBA" id="ARBA00022741"/>
    </source>
</evidence>
<dbReference type="NCBIfam" id="TIGR00379">
    <property type="entry name" value="cobB"/>
    <property type="match status" value="1"/>
</dbReference>
<reference evidence="12 13" key="1">
    <citation type="submission" date="2020-07" db="EMBL/GenBank/DDBJ databases">
        <title>Sequencing the genomes of 1000 actinobacteria strains.</title>
        <authorList>
            <person name="Klenk H.-P."/>
        </authorList>
    </citation>
    <scope>NUCLEOTIDE SEQUENCE [LARGE SCALE GENOMIC DNA]</scope>
    <source>
        <strain evidence="12 13">DSM 29531</strain>
    </source>
</reference>
<dbReference type="EC" id="6.3.5.9" evidence="7"/>
<dbReference type="SUPFAM" id="SSF52540">
    <property type="entry name" value="P-loop containing nucleoside triphosphate hydrolases"/>
    <property type="match status" value="1"/>
</dbReference>
<feature type="compositionally biased region" description="Low complexity" evidence="8">
    <location>
        <begin position="470"/>
        <end position="479"/>
    </location>
</feature>
<dbReference type="PANTHER" id="PTHR43873">
    <property type="entry name" value="COBYRINATE A,C-DIAMIDE SYNTHASE"/>
    <property type="match status" value="1"/>
</dbReference>
<dbReference type="PANTHER" id="PTHR43873:SF1">
    <property type="entry name" value="COBYRINATE A,C-DIAMIDE SYNTHASE"/>
    <property type="match status" value="1"/>
</dbReference>
<dbReference type="GO" id="GO:0042242">
    <property type="term" value="F:cobyrinic acid a,c-diamide synthase activity"/>
    <property type="evidence" value="ECO:0007669"/>
    <property type="project" value="InterPro"/>
</dbReference>
<comment type="domain">
    <text evidence="7">Comprises of two domains. The C-terminal domain contains the binding site for glutamine and catalyzes the hydrolysis of this substrate to glutamate and ammonia. The N-terminal domain is anticipated to bind ATP and hydrogenobyrinate and catalyzes the ultimate synthesis of the diamide product. The ammonia produced via the glutaminase domain is probably translocated to the adjacent domain via a molecular tunnel, where it reacts with an activated intermediate.</text>
</comment>
<evidence type="ECO:0000256" key="1">
    <source>
        <dbReference type="ARBA" id="ARBA00001946"/>
    </source>
</evidence>
<comment type="cofactor">
    <cofactor evidence="1 7">
        <name>Mg(2+)</name>
        <dbReference type="ChEBI" id="CHEBI:18420"/>
    </cofactor>
</comment>
<comment type="miscellaneous">
    <text evidence="7">The a and c carboxylates of hydrogenobyrinate are activated for nucleophilic attack via formation of a phosphorylated intermediate by ATP. CobB catalyzes first the amidation of the c-carboxylate, and then that of the a-carboxylate.</text>
</comment>
<dbReference type="InterPro" id="IPR011698">
    <property type="entry name" value="GATase_3"/>
</dbReference>
<dbReference type="RefSeq" id="WP_343048359.1">
    <property type="nucleotide sequence ID" value="NZ_JACCFW010000001.1"/>
</dbReference>
<dbReference type="Pfam" id="PF01656">
    <property type="entry name" value="CbiA"/>
    <property type="match status" value="1"/>
</dbReference>
<evidence type="ECO:0000259" key="11">
    <source>
        <dbReference type="Pfam" id="PF07685"/>
    </source>
</evidence>
<dbReference type="Proteomes" id="UP000571817">
    <property type="component" value="Unassembled WGS sequence"/>
</dbReference>
<feature type="domain" description="CobQ/CobB/MinD/ParA nucleotide binding" evidence="10">
    <location>
        <begin position="7"/>
        <end position="195"/>
    </location>
</feature>
<evidence type="ECO:0000256" key="8">
    <source>
        <dbReference type="SAM" id="MobiDB-lite"/>
    </source>
</evidence>
<dbReference type="Gene3D" id="3.40.640.10">
    <property type="entry name" value="Type I PLP-dependent aspartate aminotransferase-like (Major domain)"/>
    <property type="match status" value="1"/>
</dbReference>
<evidence type="ECO:0000256" key="5">
    <source>
        <dbReference type="ARBA" id="ARBA00022842"/>
    </source>
</evidence>
<dbReference type="GO" id="GO:0009236">
    <property type="term" value="P:cobalamin biosynthetic process"/>
    <property type="evidence" value="ECO:0007669"/>
    <property type="project" value="UniProtKB-UniRule"/>
</dbReference>
<organism evidence="12 13">
    <name type="scientific">Allobranchiibius huperziae</name>
    <dbReference type="NCBI Taxonomy" id="1874116"/>
    <lineage>
        <taxon>Bacteria</taxon>
        <taxon>Bacillati</taxon>
        <taxon>Actinomycetota</taxon>
        <taxon>Actinomycetes</taxon>
        <taxon>Micrococcales</taxon>
        <taxon>Dermacoccaceae</taxon>
        <taxon>Allobranchiibius</taxon>
    </lineage>
</organism>
<keyword evidence="7" id="KW-0169">Cobalamin biosynthesis</keyword>
<dbReference type="Pfam" id="PF00155">
    <property type="entry name" value="Aminotran_1_2"/>
    <property type="match status" value="1"/>
</dbReference>
<evidence type="ECO:0000256" key="2">
    <source>
        <dbReference type="ARBA" id="ARBA00022598"/>
    </source>
</evidence>
<dbReference type="InterPro" id="IPR015424">
    <property type="entry name" value="PyrdxlP-dep_Trfase"/>
</dbReference>
<dbReference type="InterPro" id="IPR015422">
    <property type="entry name" value="PyrdxlP-dep_Trfase_small"/>
</dbReference>
<dbReference type="InterPro" id="IPR027417">
    <property type="entry name" value="P-loop_NTPase"/>
</dbReference>
<feature type="domain" description="Aminotransferase class I/classII large" evidence="9">
    <location>
        <begin position="522"/>
        <end position="813"/>
    </location>
</feature>
<sequence length="830" mass="86285">MTRLPRVVIAAAASGQGKTTVAVGIMAALRRRGLAVAPAKVGPDYIDPGYHALATGRPGRNLDPWLTSPEQIAPLLLHGARTPYTADLSVIEGVMGLYDGQMGTDGFASTAHVATLTDSPVLLVIDISSAARTIAASVHGLASYDPSVRVAGVVLNKAGSARHAAEVRRAVEATGLPVLGVLPRDAGVSVPSRHLGLVPAAERDEAAAGLDRLAGQIAEHLDLDAVLDLARTAPDLADEPWTPPVVHRTTPPRVVAVAGGQAFTFRYAETDELLRAAGCEPVVFDPATDTSLPQGTSGLYLGGGFPEAHAPALARNTPLLAELRAAVASGMPTVAECAGLLYLAEALDDHPMVGALPAAAAMHPRLTLGYRTAVLPVDGMLGAAGTAVHAHEFHRTRTSPPTAGPGAWLVDGAPVGFALDPAGIGRPTVHASYLHVHWAGNPSLATSFADAVHAYQPVTTGVRPSDDHAPVAAHPATTADNVDPLDHHGDAELRGTGRTLVDLAVNVRVPVPPVWLSDRIAACTTRLAAYPDVSQARTAIARRHGVPGTMVLPTSGAAEAFTLIARAVPGRHPLVVHPQFTEPEAALRRVGRVPERHLLHGDTGFVLDPALIDPNADLVMLGNPTNPTSVLHPRASLESLLGPGRTVVVDEAFIDAVPGELDSLISAQMPGLLVLRSLTKTWGLAGLRAGYVVGDPDLIALLAQHQPPWSVSTPAAVVMSATATRSALEQADDLARRATSDRAYLVRGLQARGLRPVDGVAPFVLVEGPPGAREALRDNGFAVRRGDTFPGLNAAWIRIAVRDTTTSDAFLAALDDVLAHTAAPAPELAR</sequence>
<comment type="catalytic activity">
    <reaction evidence="7">
        <text>hydrogenobyrinate + 2 L-glutamine + 2 ATP + 2 H2O = hydrogenobyrinate a,c-diamide + 2 L-glutamate + 2 ADP + 2 phosphate + 2 H(+)</text>
        <dbReference type="Rhea" id="RHEA:12544"/>
        <dbReference type="ChEBI" id="CHEBI:15377"/>
        <dbReference type="ChEBI" id="CHEBI:15378"/>
        <dbReference type="ChEBI" id="CHEBI:29985"/>
        <dbReference type="ChEBI" id="CHEBI:30616"/>
        <dbReference type="ChEBI" id="CHEBI:43474"/>
        <dbReference type="ChEBI" id="CHEBI:58359"/>
        <dbReference type="ChEBI" id="CHEBI:77873"/>
        <dbReference type="ChEBI" id="CHEBI:77874"/>
        <dbReference type="ChEBI" id="CHEBI:456216"/>
        <dbReference type="EC" id="6.3.5.9"/>
    </reaction>
</comment>
<dbReference type="NCBIfam" id="NF002204">
    <property type="entry name" value="PRK01077.1"/>
    <property type="match status" value="1"/>
</dbReference>
<comment type="pathway">
    <text evidence="7">Cofactor biosynthesis; adenosylcobalamin biosynthesis; cob(II)yrinate a,c-diamide from precorrin-2 (aerobic route): step 9/10.</text>
</comment>
<dbReference type="Gene3D" id="3.40.50.880">
    <property type="match status" value="1"/>
</dbReference>
<dbReference type="Gene3D" id="3.90.1150.10">
    <property type="entry name" value="Aspartate Aminotransferase, domain 1"/>
    <property type="match status" value="1"/>
</dbReference>
<dbReference type="CDD" id="cd05388">
    <property type="entry name" value="CobB_N"/>
    <property type="match status" value="1"/>
</dbReference>
<dbReference type="SUPFAM" id="SSF53383">
    <property type="entry name" value="PLP-dependent transferases"/>
    <property type="match status" value="1"/>
</dbReference>
<keyword evidence="3 7" id="KW-0547">Nucleotide-binding</keyword>
<keyword evidence="6 7" id="KW-0315">Glutamine amidotransferase</keyword>
<keyword evidence="4 7" id="KW-0067">ATP-binding</keyword>
<dbReference type="SUPFAM" id="SSF52317">
    <property type="entry name" value="Class I glutamine amidotransferase-like"/>
    <property type="match status" value="1"/>
</dbReference>
<dbReference type="InterPro" id="IPR004839">
    <property type="entry name" value="Aminotransferase_I/II_large"/>
</dbReference>
<dbReference type="CDD" id="cd00609">
    <property type="entry name" value="AAT_like"/>
    <property type="match status" value="1"/>
</dbReference>
<comment type="caution">
    <text evidence="12">The sequence shown here is derived from an EMBL/GenBank/DDBJ whole genome shotgun (WGS) entry which is preliminary data.</text>
</comment>
<dbReference type="InterPro" id="IPR004484">
    <property type="entry name" value="CbiA/CobB_synth"/>
</dbReference>
<dbReference type="Gene3D" id="3.40.50.300">
    <property type="entry name" value="P-loop containing nucleotide triphosphate hydrolases"/>
    <property type="match status" value="1"/>
</dbReference>
<feature type="active site" description="Nucleophile" evidence="7">
    <location>
        <position position="337"/>
    </location>
</feature>
<evidence type="ECO:0000256" key="4">
    <source>
        <dbReference type="ARBA" id="ARBA00022840"/>
    </source>
</evidence>
<feature type="site" description="Increases nucleophilicity of active site Cys" evidence="7">
    <location>
        <position position="435"/>
    </location>
</feature>
<dbReference type="GO" id="GO:0043802">
    <property type="term" value="F:hydrogenobyrinic acid a,c-diamide synthase (glutamine-hydrolysing) activity"/>
    <property type="evidence" value="ECO:0007669"/>
    <property type="project" value="UniProtKB-UniRule"/>
</dbReference>
<dbReference type="CDD" id="cd03130">
    <property type="entry name" value="GATase1_CobB"/>
    <property type="match status" value="1"/>
</dbReference>
<dbReference type="EMBL" id="JACCFW010000001">
    <property type="protein sequence ID" value="NYJ73302.1"/>
    <property type="molecule type" value="Genomic_DNA"/>
</dbReference>
<name>A0A853D812_9MICO</name>
<dbReference type="InterPro" id="IPR029062">
    <property type="entry name" value="Class_I_gatase-like"/>
</dbReference>
<evidence type="ECO:0000259" key="10">
    <source>
        <dbReference type="Pfam" id="PF01656"/>
    </source>
</evidence>
<accession>A0A853D812</accession>
<gene>
    <name evidence="7" type="primary">cobB</name>
    <name evidence="12" type="ORF">HNR15_000265</name>
</gene>
<feature type="region of interest" description="Disordered" evidence="8">
    <location>
        <begin position="461"/>
        <end position="485"/>
    </location>
</feature>
<dbReference type="GO" id="GO:0030170">
    <property type="term" value="F:pyridoxal phosphate binding"/>
    <property type="evidence" value="ECO:0007669"/>
    <property type="project" value="InterPro"/>
</dbReference>
<keyword evidence="5 7" id="KW-0460">Magnesium</keyword>
<dbReference type="GO" id="GO:0005524">
    <property type="term" value="F:ATP binding"/>
    <property type="evidence" value="ECO:0007669"/>
    <property type="project" value="UniProtKB-UniRule"/>
</dbReference>
<comment type="function">
    <text evidence="7">Catalyzes the ATP-dependent amidation of the two carboxylate groups at positions a and c of hydrogenobyrinate, using either L-glutamine or ammonia as the nitrogen source.</text>
</comment>
<dbReference type="PROSITE" id="PS51274">
    <property type="entry name" value="GATASE_COBBQ"/>
    <property type="match status" value="1"/>
</dbReference>